<accession>A9GYJ6</accession>
<evidence type="ECO:0000313" key="2">
    <source>
        <dbReference type="Proteomes" id="UP000002139"/>
    </source>
</evidence>
<organism evidence="1 2">
    <name type="scientific">Sorangium cellulosum (strain So ce56)</name>
    <name type="common">Polyangium cellulosum (strain So ce56)</name>
    <dbReference type="NCBI Taxonomy" id="448385"/>
    <lineage>
        <taxon>Bacteria</taxon>
        <taxon>Pseudomonadati</taxon>
        <taxon>Myxococcota</taxon>
        <taxon>Polyangia</taxon>
        <taxon>Polyangiales</taxon>
        <taxon>Polyangiaceae</taxon>
        <taxon>Sorangium</taxon>
    </lineage>
</organism>
<reference evidence="1 2" key="1">
    <citation type="journal article" date="2007" name="Nat. Biotechnol.">
        <title>Complete genome sequence of the myxobacterium Sorangium cellulosum.</title>
        <authorList>
            <person name="Schneiker S."/>
            <person name="Perlova O."/>
            <person name="Kaiser O."/>
            <person name="Gerth K."/>
            <person name="Alici A."/>
            <person name="Altmeyer M.O."/>
            <person name="Bartels D."/>
            <person name="Bekel T."/>
            <person name="Beyer S."/>
            <person name="Bode E."/>
            <person name="Bode H.B."/>
            <person name="Bolten C.J."/>
            <person name="Choudhuri J.V."/>
            <person name="Doss S."/>
            <person name="Elnakady Y.A."/>
            <person name="Frank B."/>
            <person name="Gaigalat L."/>
            <person name="Goesmann A."/>
            <person name="Groeger C."/>
            <person name="Gross F."/>
            <person name="Jelsbak L."/>
            <person name="Jelsbak L."/>
            <person name="Kalinowski J."/>
            <person name="Kegler C."/>
            <person name="Knauber T."/>
            <person name="Konietzny S."/>
            <person name="Kopp M."/>
            <person name="Krause L."/>
            <person name="Krug D."/>
            <person name="Linke B."/>
            <person name="Mahmud T."/>
            <person name="Martinez-Arias R."/>
            <person name="McHardy A.C."/>
            <person name="Merai M."/>
            <person name="Meyer F."/>
            <person name="Mormann S."/>
            <person name="Munoz-Dorado J."/>
            <person name="Perez J."/>
            <person name="Pradella S."/>
            <person name="Rachid S."/>
            <person name="Raddatz G."/>
            <person name="Rosenau F."/>
            <person name="Rueckert C."/>
            <person name="Sasse F."/>
            <person name="Scharfe M."/>
            <person name="Schuster S.C."/>
            <person name="Suen G."/>
            <person name="Treuner-Lange A."/>
            <person name="Velicer G.J."/>
            <person name="Vorholter F.-J."/>
            <person name="Weissman K.J."/>
            <person name="Welch R.D."/>
            <person name="Wenzel S.C."/>
            <person name="Whitworth D.E."/>
            <person name="Wilhelm S."/>
            <person name="Wittmann C."/>
            <person name="Bloecker H."/>
            <person name="Puehler A."/>
            <person name="Mueller R."/>
        </authorList>
    </citation>
    <scope>NUCLEOTIDE SEQUENCE [LARGE SCALE GENOMIC DNA]</scope>
    <source>
        <strain evidence="2">So ce56</strain>
    </source>
</reference>
<proteinExistence type="predicted"/>
<dbReference type="AlphaFoldDB" id="A9GYJ6"/>
<dbReference type="EMBL" id="AM746676">
    <property type="protein sequence ID" value="CAN97250.1"/>
    <property type="molecule type" value="Genomic_DNA"/>
</dbReference>
<gene>
    <name evidence="1" type="ordered locus">sce7081</name>
</gene>
<dbReference type="Proteomes" id="UP000002139">
    <property type="component" value="Chromosome"/>
</dbReference>
<dbReference type="KEGG" id="scl:sce7081"/>
<keyword evidence="2" id="KW-1185">Reference proteome</keyword>
<dbReference type="HOGENOM" id="CLU_2083318_0_0_7"/>
<evidence type="ECO:0000313" key="1">
    <source>
        <dbReference type="EMBL" id="CAN97250.1"/>
    </source>
</evidence>
<sequence length="117" mass="12823">MNSGRKFWTGAVITAAVAIPSIALALPITYYYSFSMSAPAAAEIEPGSYYEIHNRPGGGMYGYDIARCYAGRDARGVYLQAFNHDSASRDPVWGIPVFGVGCSEAMWRSYAVRCCFR</sequence>
<protein>
    <submittedName>
        <fullName evidence="1">Secreted protein</fullName>
    </submittedName>
</protein>
<name>A9GYJ6_SORC5</name>